<reference evidence="2 3" key="1">
    <citation type="submission" date="2020-12" db="EMBL/GenBank/DDBJ databases">
        <title>Concerted genomic and epigenomic changes stabilize Arabidopsis allopolyploids.</title>
        <authorList>
            <person name="Chen Z."/>
        </authorList>
    </citation>
    <scope>NUCLEOTIDE SEQUENCE [LARGE SCALE GENOMIC DNA]</scope>
    <source>
        <strain evidence="2">As9502</strain>
        <tissue evidence="2">Leaf</tissue>
    </source>
</reference>
<dbReference type="EMBL" id="JAEFBJ010000013">
    <property type="protein sequence ID" value="KAG7537103.1"/>
    <property type="molecule type" value="Genomic_DNA"/>
</dbReference>
<evidence type="ECO:0000256" key="1">
    <source>
        <dbReference type="SAM" id="MobiDB-lite"/>
    </source>
</evidence>
<organism evidence="2 3">
    <name type="scientific">Arabidopsis suecica</name>
    <name type="common">Swedish thale-cress</name>
    <name type="synonym">Cardaminopsis suecica</name>
    <dbReference type="NCBI Taxonomy" id="45249"/>
    <lineage>
        <taxon>Eukaryota</taxon>
        <taxon>Viridiplantae</taxon>
        <taxon>Streptophyta</taxon>
        <taxon>Embryophyta</taxon>
        <taxon>Tracheophyta</taxon>
        <taxon>Spermatophyta</taxon>
        <taxon>Magnoliopsida</taxon>
        <taxon>eudicotyledons</taxon>
        <taxon>Gunneridae</taxon>
        <taxon>Pentapetalae</taxon>
        <taxon>rosids</taxon>
        <taxon>malvids</taxon>
        <taxon>Brassicales</taxon>
        <taxon>Brassicaceae</taxon>
        <taxon>Camelineae</taxon>
        <taxon>Arabidopsis</taxon>
    </lineage>
</organism>
<gene>
    <name evidence="2" type="ORF">ISN44_As13g010250</name>
</gene>
<feature type="non-terminal residue" evidence="2">
    <location>
        <position position="32"/>
    </location>
</feature>
<proteinExistence type="predicted"/>
<protein>
    <submittedName>
        <fullName evidence="2">Uncharacterized protein</fullName>
    </submittedName>
</protein>
<feature type="region of interest" description="Disordered" evidence="1">
    <location>
        <begin position="1"/>
        <end position="32"/>
    </location>
</feature>
<accession>A0A8T1XYV7</accession>
<name>A0A8T1XYV7_ARASU</name>
<comment type="caution">
    <text evidence="2">The sequence shown here is derived from an EMBL/GenBank/DDBJ whole genome shotgun (WGS) entry which is preliminary data.</text>
</comment>
<evidence type="ECO:0000313" key="3">
    <source>
        <dbReference type="Proteomes" id="UP000694251"/>
    </source>
</evidence>
<keyword evidence="3" id="KW-1185">Reference proteome</keyword>
<dbReference type="AlphaFoldDB" id="A0A8T1XYV7"/>
<feature type="compositionally biased region" description="Basic and acidic residues" evidence="1">
    <location>
        <begin position="22"/>
        <end position="32"/>
    </location>
</feature>
<evidence type="ECO:0000313" key="2">
    <source>
        <dbReference type="EMBL" id="KAG7537103.1"/>
    </source>
</evidence>
<feature type="compositionally biased region" description="Polar residues" evidence="1">
    <location>
        <begin position="1"/>
        <end position="12"/>
    </location>
</feature>
<dbReference type="Proteomes" id="UP000694251">
    <property type="component" value="Chromosome 13"/>
</dbReference>
<sequence>MKILSGSGSVTTGYPDPGYPCKKPDIRGYPDP</sequence>